<evidence type="ECO:0000313" key="2">
    <source>
        <dbReference type="Ensembl" id="ENSCSAVP00000009694.1"/>
    </source>
</evidence>
<protein>
    <recommendedName>
        <fullName evidence="1">NADPH-dependent FMN reductase-like domain-containing protein</fullName>
    </recommendedName>
</protein>
<accession>H2YWI3</accession>
<dbReference type="InParanoid" id="H2YWI3"/>
<dbReference type="Gene3D" id="3.40.50.360">
    <property type="match status" value="1"/>
</dbReference>
<feature type="domain" description="NADPH-dependent FMN reductase-like" evidence="1">
    <location>
        <begin position="6"/>
        <end position="156"/>
    </location>
</feature>
<reference evidence="2" key="3">
    <citation type="submission" date="2025-09" db="UniProtKB">
        <authorList>
            <consortium name="Ensembl"/>
        </authorList>
    </citation>
    <scope>IDENTIFICATION</scope>
</reference>
<dbReference type="GO" id="GO:0010181">
    <property type="term" value="F:FMN binding"/>
    <property type="evidence" value="ECO:0007669"/>
    <property type="project" value="TreeGrafter"/>
</dbReference>
<dbReference type="InterPro" id="IPR050712">
    <property type="entry name" value="NAD(P)H-dep_reductase"/>
</dbReference>
<dbReference type="GeneTree" id="ENSGT00390000005275"/>
<keyword evidence="3" id="KW-1185">Reference proteome</keyword>
<dbReference type="Pfam" id="PF03358">
    <property type="entry name" value="FMN_red"/>
    <property type="match status" value="1"/>
</dbReference>
<evidence type="ECO:0000313" key="3">
    <source>
        <dbReference type="Proteomes" id="UP000007875"/>
    </source>
</evidence>
<dbReference type="GO" id="GO:0016491">
    <property type="term" value="F:oxidoreductase activity"/>
    <property type="evidence" value="ECO:0007669"/>
    <property type="project" value="InterPro"/>
</dbReference>
<sequence>MSKWQKVVVFIGSAREKRMGERVATFVVNKLKERKLDVVVVDPIKFELPILQKPVHFYRPDDKPSAPNNLVEMNKHIVNADAIVVISCEYNHCIPPGLANLMDHFGPKSFDRKPSGIVTYSPSMVGGARAGVQLRSLLGELGCISVSNMFTIPQAHLALGENGEPSDTEGGKHMNSAVGKLIGQLEWWANAAKAQRAVQDHY</sequence>
<proteinExistence type="predicted"/>
<dbReference type="STRING" id="51511.ENSCSAVP00000009694"/>
<dbReference type="FunFam" id="3.40.50.360:FF:000078">
    <property type="entry name" value="Chromate reductase"/>
    <property type="match status" value="1"/>
</dbReference>
<dbReference type="GO" id="GO:0005829">
    <property type="term" value="C:cytosol"/>
    <property type="evidence" value="ECO:0007669"/>
    <property type="project" value="TreeGrafter"/>
</dbReference>
<name>H2YWI3_CIOSA</name>
<dbReference type="HOGENOM" id="CLU_055322_2_2_1"/>
<dbReference type="AlphaFoldDB" id="H2YWI3"/>
<evidence type="ECO:0000259" key="1">
    <source>
        <dbReference type="Pfam" id="PF03358"/>
    </source>
</evidence>
<reference evidence="3" key="1">
    <citation type="submission" date="2003-08" db="EMBL/GenBank/DDBJ databases">
        <authorList>
            <person name="Birren B."/>
            <person name="Nusbaum C."/>
            <person name="Abebe A."/>
            <person name="Abouelleil A."/>
            <person name="Adekoya E."/>
            <person name="Ait-zahra M."/>
            <person name="Allen N."/>
            <person name="Allen T."/>
            <person name="An P."/>
            <person name="Anderson M."/>
            <person name="Anderson S."/>
            <person name="Arachchi H."/>
            <person name="Armbruster J."/>
            <person name="Bachantsang P."/>
            <person name="Baldwin J."/>
            <person name="Barry A."/>
            <person name="Bayul T."/>
            <person name="Blitshsteyn B."/>
            <person name="Bloom T."/>
            <person name="Blye J."/>
            <person name="Boguslavskiy L."/>
            <person name="Borowsky M."/>
            <person name="Boukhgalter B."/>
            <person name="Brunache A."/>
            <person name="Butler J."/>
            <person name="Calixte N."/>
            <person name="Calvo S."/>
            <person name="Camarata J."/>
            <person name="Campo K."/>
            <person name="Chang J."/>
            <person name="Cheshatsang Y."/>
            <person name="Citroen M."/>
            <person name="Collymore A."/>
            <person name="Considine T."/>
            <person name="Cook A."/>
            <person name="Cooke P."/>
            <person name="Corum B."/>
            <person name="Cuomo C."/>
            <person name="David R."/>
            <person name="Dawoe T."/>
            <person name="Degray S."/>
            <person name="Dodge S."/>
            <person name="Dooley K."/>
            <person name="Dorje P."/>
            <person name="Dorjee K."/>
            <person name="Dorris L."/>
            <person name="Duffey N."/>
            <person name="Dupes A."/>
            <person name="Elkins T."/>
            <person name="Engels R."/>
            <person name="Erickson J."/>
            <person name="Farina A."/>
            <person name="Faro S."/>
            <person name="Ferreira P."/>
            <person name="Fischer H."/>
            <person name="Fitzgerald M."/>
            <person name="Foley K."/>
            <person name="Gage D."/>
            <person name="Galagan J."/>
            <person name="Gearin G."/>
            <person name="Gnerre S."/>
            <person name="Gnirke A."/>
            <person name="Goyette A."/>
            <person name="Graham J."/>
            <person name="Grandbois E."/>
            <person name="Gyaltsen K."/>
            <person name="Hafez N."/>
            <person name="Hagopian D."/>
            <person name="Hagos B."/>
            <person name="Hall J."/>
            <person name="Hatcher B."/>
            <person name="Heller A."/>
            <person name="Higgins H."/>
            <person name="Honan T."/>
            <person name="Horn A."/>
            <person name="Houde N."/>
            <person name="Hughes L."/>
            <person name="Hulme W."/>
            <person name="Husby E."/>
            <person name="Iliev I."/>
            <person name="Jaffe D."/>
            <person name="Jones C."/>
            <person name="Kamal M."/>
            <person name="Kamat A."/>
            <person name="Kamvysselis M."/>
            <person name="Karlsson E."/>
            <person name="Kells C."/>
            <person name="Kieu A."/>
            <person name="Kisner P."/>
            <person name="Kodira C."/>
            <person name="Kulbokas E."/>
            <person name="Labutti K."/>
            <person name="Lama D."/>
            <person name="Landers T."/>
            <person name="Leger J."/>
            <person name="Levine S."/>
            <person name="Lewis D."/>
            <person name="Lewis T."/>
            <person name="Lindblad-toh K."/>
            <person name="Liu X."/>
            <person name="Lokyitsang T."/>
            <person name="Lokyitsang Y."/>
            <person name="Lucien O."/>
            <person name="Lui A."/>
            <person name="Ma L.J."/>
            <person name="Mabbitt R."/>
            <person name="Macdonald J."/>
            <person name="Maclean C."/>
            <person name="Major J."/>
            <person name="Manning J."/>
            <person name="Marabella R."/>
            <person name="Maru K."/>
            <person name="Matthews C."/>
            <person name="Mauceli E."/>
            <person name="Mccarthy M."/>
            <person name="Mcdonough S."/>
            <person name="Mcghee T."/>
            <person name="Meldrim J."/>
            <person name="Meneus L."/>
            <person name="Mesirov J."/>
            <person name="Mihalev A."/>
            <person name="Mihova T."/>
            <person name="Mikkelsen T."/>
            <person name="Mlenga V."/>
            <person name="Moru K."/>
            <person name="Mozes J."/>
            <person name="Mulrain L."/>
            <person name="Munson G."/>
            <person name="Naylor J."/>
            <person name="Newes C."/>
            <person name="Nguyen C."/>
            <person name="Nguyen N."/>
            <person name="Nguyen T."/>
            <person name="Nicol R."/>
            <person name="Nielsen C."/>
            <person name="Nizzari M."/>
            <person name="Norbu C."/>
            <person name="Norbu N."/>
            <person name="O'donnell P."/>
            <person name="Okoawo O."/>
            <person name="O'leary S."/>
            <person name="Omotosho B."/>
            <person name="O'neill K."/>
            <person name="Osman S."/>
            <person name="Parker S."/>
            <person name="Perrin D."/>
            <person name="Phunkhang P."/>
            <person name="Piqani B."/>
            <person name="Purcell S."/>
            <person name="Rachupka T."/>
            <person name="Ramasamy U."/>
            <person name="Rameau R."/>
            <person name="Ray V."/>
            <person name="Raymond C."/>
            <person name="Retta R."/>
            <person name="Richardson S."/>
            <person name="Rise C."/>
            <person name="Rodriguez J."/>
            <person name="Rogers J."/>
            <person name="Rogov P."/>
            <person name="Rutman M."/>
            <person name="Schupbach R."/>
            <person name="Seaman C."/>
            <person name="Settipalli S."/>
            <person name="Sharpe T."/>
            <person name="Sheridan J."/>
            <person name="Sherpa N."/>
            <person name="Shi J."/>
            <person name="Smirnov S."/>
            <person name="Smith C."/>
            <person name="Sougnez C."/>
            <person name="Spencer B."/>
            <person name="Stalker J."/>
            <person name="Stange-thomann N."/>
            <person name="Stavropoulos S."/>
            <person name="Stetson K."/>
            <person name="Stone C."/>
            <person name="Stone S."/>
            <person name="Stubbs M."/>
            <person name="Talamas J."/>
            <person name="Tchuinga P."/>
            <person name="Tenzing P."/>
            <person name="Tesfaye S."/>
            <person name="Theodore J."/>
            <person name="Thoulutsang Y."/>
            <person name="Topham K."/>
            <person name="Towey S."/>
            <person name="Tsamla T."/>
            <person name="Tsomo N."/>
            <person name="Vallee D."/>
            <person name="Vassiliev H."/>
            <person name="Venkataraman V."/>
            <person name="Vinson J."/>
            <person name="Vo A."/>
            <person name="Wade C."/>
            <person name="Wang S."/>
            <person name="Wangchuk T."/>
            <person name="Wangdi T."/>
            <person name="Whittaker C."/>
            <person name="Wilkinson J."/>
            <person name="Wu Y."/>
            <person name="Wyman D."/>
            <person name="Yadav S."/>
            <person name="Yang S."/>
            <person name="Yang X."/>
            <person name="Yeager S."/>
            <person name="Yee E."/>
            <person name="Young G."/>
            <person name="Zainoun J."/>
            <person name="Zembeck L."/>
            <person name="Zimmer A."/>
            <person name="Zody M."/>
            <person name="Lander E."/>
        </authorList>
    </citation>
    <scope>NUCLEOTIDE SEQUENCE [LARGE SCALE GENOMIC DNA]</scope>
</reference>
<dbReference type="PANTHER" id="PTHR30543:SF21">
    <property type="entry name" value="NAD(P)H-DEPENDENT FMN REDUCTASE LOT6"/>
    <property type="match status" value="1"/>
</dbReference>
<dbReference type="InterPro" id="IPR005025">
    <property type="entry name" value="FMN_Rdtase-like_dom"/>
</dbReference>
<organism evidence="2 3">
    <name type="scientific">Ciona savignyi</name>
    <name type="common">Pacific transparent sea squirt</name>
    <dbReference type="NCBI Taxonomy" id="51511"/>
    <lineage>
        <taxon>Eukaryota</taxon>
        <taxon>Metazoa</taxon>
        <taxon>Chordata</taxon>
        <taxon>Tunicata</taxon>
        <taxon>Ascidiacea</taxon>
        <taxon>Phlebobranchia</taxon>
        <taxon>Cionidae</taxon>
        <taxon>Ciona</taxon>
    </lineage>
</organism>
<reference evidence="2" key="2">
    <citation type="submission" date="2025-08" db="UniProtKB">
        <authorList>
            <consortium name="Ensembl"/>
        </authorList>
    </citation>
    <scope>IDENTIFICATION</scope>
</reference>
<dbReference type="PANTHER" id="PTHR30543">
    <property type="entry name" value="CHROMATE REDUCTASE"/>
    <property type="match status" value="1"/>
</dbReference>
<dbReference type="OMA" id="EYFWRPS"/>
<dbReference type="InterPro" id="IPR029039">
    <property type="entry name" value="Flavoprotein-like_sf"/>
</dbReference>
<dbReference type="eggNOG" id="ENOG502RYD9">
    <property type="taxonomic scope" value="Eukaryota"/>
</dbReference>
<dbReference type="Ensembl" id="ENSCSAVT00000009812.1">
    <property type="protein sequence ID" value="ENSCSAVP00000009694.1"/>
    <property type="gene ID" value="ENSCSAVG00000005688.1"/>
</dbReference>
<dbReference type="Proteomes" id="UP000007875">
    <property type="component" value="Unassembled WGS sequence"/>
</dbReference>
<dbReference type="SUPFAM" id="SSF52218">
    <property type="entry name" value="Flavoproteins"/>
    <property type="match status" value="1"/>
</dbReference>